<evidence type="ECO:0000256" key="6">
    <source>
        <dbReference type="ARBA" id="ARBA00022792"/>
    </source>
</evidence>
<reference evidence="14 15" key="1">
    <citation type="submission" date="2018-08" db="EMBL/GenBank/DDBJ databases">
        <title>Draft genome of the lignicolous fungus Coniochaeta pulveracea.</title>
        <authorList>
            <person name="Borstlap C.J."/>
            <person name="De Witt R.N."/>
            <person name="Botha A."/>
            <person name="Volschenk H."/>
        </authorList>
    </citation>
    <scope>NUCLEOTIDE SEQUENCE [LARGE SCALE GENOMIC DNA]</scope>
    <source>
        <strain evidence="14 15">CAB683</strain>
    </source>
</reference>
<evidence type="ECO:0000256" key="2">
    <source>
        <dbReference type="ARBA" id="ARBA00004673"/>
    </source>
</evidence>
<evidence type="ECO:0000256" key="13">
    <source>
        <dbReference type="SAM" id="Phobius"/>
    </source>
</evidence>
<sequence>MAATQIKPITGMLRRGLILDLGIALGIGFTMGSGFWYGYHVPRTQARDNFYKKLEEERAAKQGR</sequence>
<keyword evidence="5 13" id="KW-0812">Transmembrane</keyword>
<name>A0A420YNQ6_9PEZI</name>
<comment type="similarity">
    <text evidence="3 12">Belongs to the fungal cytochrome c oxidase subunit 7a family.</text>
</comment>
<comment type="subcellular location">
    <subcellularLocation>
        <location evidence="1">Mitochondrion inner membrane</location>
        <topology evidence="1">Single-pass membrane protein</topology>
    </subcellularLocation>
</comment>
<organism evidence="14 15">
    <name type="scientific">Coniochaeta pulveracea</name>
    <dbReference type="NCBI Taxonomy" id="177199"/>
    <lineage>
        <taxon>Eukaryota</taxon>
        <taxon>Fungi</taxon>
        <taxon>Dikarya</taxon>
        <taxon>Ascomycota</taxon>
        <taxon>Pezizomycotina</taxon>
        <taxon>Sordariomycetes</taxon>
        <taxon>Sordariomycetidae</taxon>
        <taxon>Coniochaetales</taxon>
        <taxon>Coniochaetaceae</taxon>
        <taxon>Coniochaeta</taxon>
    </lineage>
</organism>
<evidence type="ECO:0000256" key="9">
    <source>
        <dbReference type="ARBA" id="ARBA00023128"/>
    </source>
</evidence>
<dbReference type="PANTHER" id="PTHR28264">
    <property type="entry name" value="CYTOCHROME C OXIDASE SUBUNIT 7A"/>
    <property type="match status" value="1"/>
</dbReference>
<proteinExistence type="inferred from homology"/>
<protein>
    <recommendedName>
        <fullName evidence="4 12">Cytochrome c oxidase subunit 9, mitochondrial</fullName>
    </recommendedName>
    <alternativeName>
        <fullName evidence="11 12">Cytochrome c oxidase polypeptide VIIA</fullName>
    </alternativeName>
</protein>
<evidence type="ECO:0000313" key="14">
    <source>
        <dbReference type="EMBL" id="RKU49482.1"/>
    </source>
</evidence>
<accession>A0A420YNQ6</accession>
<evidence type="ECO:0000313" key="15">
    <source>
        <dbReference type="Proteomes" id="UP000275385"/>
    </source>
</evidence>
<evidence type="ECO:0000256" key="11">
    <source>
        <dbReference type="ARBA" id="ARBA00031091"/>
    </source>
</evidence>
<evidence type="ECO:0000256" key="3">
    <source>
        <dbReference type="ARBA" id="ARBA00008862"/>
    </source>
</evidence>
<dbReference type="EMBL" id="QVQW01000001">
    <property type="protein sequence ID" value="RKU49482.1"/>
    <property type="molecule type" value="Genomic_DNA"/>
</dbReference>
<evidence type="ECO:0000256" key="5">
    <source>
        <dbReference type="ARBA" id="ARBA00022692"/>
    </source>
</evidence>
<dbReference type="PANTHER" id="PTHR28264:SF1">
    <property type="entry name" value="CYTOCHROME C OXIDASE SUBUNIT 6C"/>
    <property type="match status" value="1"/>
</dbReference>
<keyword evidence="9 12" id="KW-0496">Mitochondrion</keyword>
<evidence type="ECO:0000256" key="8">
    <source>
        <dbReference type="ARBA" id="ARBA00023002"/>
    </source>
</evidence>
<evidence type="ECO:0000256" key="12">
    <source>
        <dbReference type="PIRNR" id="PIRNR000283"/>
    </source>
</evidence>
<evidence type="ECO:0000256" key="10">
    <source>
        <dbReference type="ARBA" id="ARBA00023136"/>
    </source>
</evidence>
<dbReference type="InterPro" id="IPR014368">
    <property type="entry name" value="Cyt_c_oxidase_su7a_fun"/>
</dbReference>
<dbReference type="GO" id="GO:0005743">
    <property type="term" value="C:mitochondrial inner membrane"/>
    <property type="evidence" value="ECO:0007669"/>
    <property type="project" value="UniProtKB-SubCell"/>
</dbReference>
<evidence type="ECO:0000256" key="4">
    <source>
        <dbReference type="ARBA" id="ARBA00016081"/>
    </source>
</evidence>
<evidence type="ECO:0000256" key="7">
    <source>
        <dbReference type="ARBA" id="ARBA00022989"/>
    </source>
</evidence>
<keyword evidence="10 12" id="KW-0472">Membrane</keyword>
<dbReference type="Proteomes" id="UP000275385">
    <property type="component" value="Unassembled WGS sequence"/>
</dbReference>
<dbReference type="GO" id="GO:0016491">
    <property type="term" value="F:oxidoreductase activity"/>
    <property type="evidence" value="ECO:0007669"/>
    <property type="project" value="UniProtKB-KW"/>
</dbReference>
<comment type="function">
    <text evidence="12">Component of the cytochrome c oxidase, the last enzyme in the mitochondrial electron transport chain which drives oxidative phosphorylation.</text>
</comment>
<dbReference type="GO" id="GO:0006123">
    <property type="term" value="P:mitochondrial electron transport, cytochrome c to oxygen"/>
    <property type="evidence" value="ECO:0007669"/>
    <property type="project" value="InterPro"/>
</dbReference>
<keyword evidence="8 12" id="KW-0560">Oxidoreductase</keyword>
<gene>
    <name evidence="14" type="ORF">DL546_008144</name>
</gene>
<dbReference type="STRING" id="177199.A0A420YNQ6"/>
<dbReference type="GO" id="GO:0004129">
    <property type="term" value="F:cytochrome-c oxidase activity"/>
    <property type="evidence" value="ECO:0007669"/>
    <property type="project" value="TreeGrafter"/>
</dbReference>
<feature type="transmembrane region" description="Helical" evidence="13">
    <location>
        <begin position="17"/>
        <end position="39"/>
    </location>
</feature>
<dbReference type="OrthoDB" id="2317211at2759"/>
<evidence type="ECO:0000256" key="1">
    <source>
        <dbReference type="ARBA" id="ARBA00004434"/>
    </source>
</evidence>
<keyword evidence="6 12" id="KW-0999">Mitochondrion inner membrane</keyword>
<comment type="pathway">
    <text evidence="2 12">Energy metabolism; oxidative phosphorylation.</text>
</comment>
<dbReference type="AlphaFoldDB" id="A0A420YNQ6"/>
<comment type="caution">
    <text evidence="14">The sequence shown here is derived from an EMBL/GenBank/DDBJ whole genome shotgun (WGS) entry which is preliminary data.</text>
</comment>
<keyword evidence="15" id="KW-1185">Reference proteome</keyword>
<dbReference type="PIRSF" id="PIRSF000283">
    <property type="entry name" value="COX9"/>
    <property type="match status" value="1"/>
</dbReference>
<dbReference type="CDD" id="cd22888">
    <property type="entry name" value="CcO_VIIa_fungal"/>
    <property type="match status" value="1"/>
</dbReference>
<dbReference type="UniPathway" id="UPA00705"/>
<keyword evidence="7 13" id="KW-1133">Transmembrane helix</keyword>